<dbReference type="SUPFAM" id="SSF55729">
    <property type="entry name" value="Acyl-CoA N-acyltransferases (Nat)"/>
    <property type="match status" value="2"/>
</dbReference>
<dbReference type="InterPro" id="IPR016181">
    <property type="entry name" value="Acyl_CoA_acyltransferase"/>
</dbReference>
<evidence type="ECO:0000256" key="1">
    <source>
        <dbReference type="ARBA" id="ARBA00022679"/>
    </source>
</evidence>
<evidence type="ECO:0000256" key="2">
    <source>
        <dbReference type="ARBA" id="ARBA00023315"/>
    </source>
</evidence>
<keyword evidence="5" id="KW-1185">Reference proteome</keyword>
<organism evidence="4 5">
    <name type="scientific">Actinacidiphila yanglinensis</name>
    <dbReference type="NCBI Taxonomy" id="310779"/>
    <lineage>
        <taxon>Bacteria</taxon>
        <taxon>Bacillati</taxon>
        <taxon>Actinomycetota</taxon>
        <taxon>Actinomycetes</taxon>
        <taxon>Kitasatosporales</taxon>
        <taxon>Streptomycetaceae</taxon>
        <taxon>Actinacidiphila</taxon>
    </lineage>
</organism>
<evidence type="ECO:0000313" key="5">
    <source>
        <dbReference type="Proteomes" id="UP000236754"/>
    </source>
</evidence>
<dbReference type="CDD" id="cd04301">
    <property type="entry name" value="NAT_SF"/>
    <property type="match status" value="2"/>
</dbReference>
<dbReference type="Proteomes" id="UP000236754">
    <property type="component" value="Unassembled WGS sequence"/>
</dbReference>
<keyword evidence="2" id="KW-0012">Acyltransferase</keyword>
<evidence type="ECO:0000259" key="3">
    <source>
        <dbReference type="PROSITE" id="PS51186"/>
    </source>
</evidence>
<protein>
    <submittedName>
        <fullName evidence="4">Ribosomal protein S18 acetylase RimI</fullName>
    </submittedName>
</protein>
<dbReference type="Gene3D" id="3.40.630.30">
    <property type="match status" value="2"/>
</dbReference>
<feature type="domain" description="N-acetyltransferase" evidence="3">
    <location>
        <begin position="130"/>
        <end position="278"/>
    </location>
</feature>
<dbReference type="OrthoDB" id="3381976at2"/>
<evidence type="ECO:0000313" key="4">
    <source>
        <dbReference type="EMBL" id="SEG73155.1"/>
    </source>
</evidence>
<keyword evidence="4" id="KW-0687">Ribonucleoprotein</keyword>
<gene>
    <name evidence="4" type="ORF">SAMN05216223_10982</name>
</gene>
<dbReference type="InterPro" id="IPR000182">
    <property type="entry name" value="GNAT_dom"/>
</dbReference>
<feature type="domain" description="N-acetyltransferase" evidence="3">
    <location>
        <begin position="1"/>
        <end position="129"/>
    </location>
</feature>
<dbReference type="PROSITE" id="PS51186">
    <property type="entry name" value="GNAT"/>
    <property type="match status" value="2"/>
</dbReference>
<dbReference type="PANTHER" id="PTHR43877:SF2">
    <property type="entry name" value="AMINOALKYLPHOSPHONATE N-ACETYLTRANSFERASE-RELATED"/>
    <property type="match status" value="1"/>
</dbReference>
<name>A0A1H6CKD7_9ACTN</name>
<keyword evidence="1" id="KW-0808">Transferase</keyword>
<reference evidence="4 5" key="1">
    <citation type="submission" date="2016-10" db="EMBL/GenBank/DDBJ databases">
        <authorList>
            <person name="de Groot N.N."/>
        </authorList>
    </citation>
    <scope>NUCLEOTIDE SEQUENCE [LARGE SCALE GENOMIC DNA]</scope>
    <source>
        <strain evidence="4 5">CGMCC 4.2023</strain>
    </source>
</reference>
<accession>A0A1H6CKD7</accession>
<dbReference type="PANTHER" id="PTHR43877">
    <property type="entry name" value="AMINOALKYLPHOSPHONATE N-ACETYLTRANSFERASE-RELATED-RELATED"/>
    <property type="match status" value="1"/>
</dbReference>
<dbReference type="GO" id="GO:0016747">
    <property type="term" value="F:acyltransferase activity, transferring groups other than amino-acyl groups"/>
    <property type="evidence" value="ECO:0007669"/>
    <property type="project" value="InterPro"/>
</dbReference>
<keyword evidence="4" id="KW-0689">Ribosomal protein</keyword>
<dbReference type="Pfam" id="PF00583">
    <property type="entry name" value="Acetyltransf_1"/>
    <property type="match status" value="2"/>
</dbReference>
<dbReference type="RefSeq" id="WP_103887590.1">
    <property type="nucleotide sequence ID" value="NZ_FNVU01000009.1"/>
</dbReference>
<sequence length="278" mass="29898">MTTTLRPARPVRDEADGSRSALYTVCVNSRPVGAVTLSTHRRHGPAVGRINALAIDEPERHRGRGTVAALAAEEVLRQWGCTRVETTVGADMPHALRMAAALGYTERNRTMRLPLPDAPEAARHALPQGTTLRPMREEEYDAWRAHERDTYIATLTGAGLPPDQAASEEAAGFDQAFPAGLATPGVAILVLERDGAPVGHLAWIRLADPSWVASVEIDPAHRGQGLGRALMHVAEDLTRDGGASALALNVFAANTPAVRLYESLGYRPTDHHFGKPLL</sequence>
<dbReference type="GO" id="GO:0005840">
    <property type="term" value="C:ribosome"/>
    <property type="evidence" value="ECO:0007669"/>
    <property type="project" value="UniProtKB-KW"/>
</dbReference>
<dbReference type="EMBL" id="FNVU01000009">
    <property type="protein sequence ID" value="SEG73155.1"/>
    <property type="molecule type" value="Genomic_DNA"/>
</dbReference>
<proteinExistence type="predicted"/>
<dbReference type="InterPro" id="IPR050832">
    <property type="entry name" value="Bact_Acetyltransf"/>
</dbReference>
<dbReference type="AlphaFoldDB" id="A0A1H6CKD7"/>